<dbReference type="RefSeq" id="WP_016205500.1">
    <property type="nucleotide sequence ID" value="NZ_JABBPK010000001.1"/>
</dbReference>
<dbReference type="EMBL" id="JABBPK010000001">
    <property type="protein sequence ID" value="NMO79895.1"/>
    <property type="molecule type" value="Genomic_DNA"/>
</dbReference>
<accession>A0A7Y0PPH1</accession>
<evidence type="ECO:0000313" key="1">
    <source>
        <dbReference type="EMBL" id="NMO79895.1"/>
    </source>
</evidence>
<dbReference type="Proteomes" id="UP000588491">
    <property type="component" value="Unassembled WGS sequence"/>
</dbReference>
<dbReference type="AlphaFoldDB" id="A0A7Y0PPH1"/>
<sequence>MKSFSFHTNHRERSKSPETRIKLIPLTGTQSRSEILKKLEISSQFNMRYRGLFEYYGDDLIAYKKENPTDFFRNEFLRTFSSYLTDYLEDNMPTSWHKCKKSFIELLLYIHLPNALKISKESDSIQYFISEFKKFSIWLDHREKTTWTKILTPYEQTINELQLCEELLNRLYLQMYPQFFESDWNYQEDLTKVSQRLEECKEVEDNFFQITNIDGNTVYLSNIHTNKQFQVNKIPVDEQFLGIILHGSIGRLEGQATWSLLLTAGVYPKRAKRYLTFREK</sequence>
<gene>
    <name evidence="1" type="ORF">HHU08_23515</name>
</gene>
<keyword evidence="2" id="KW-1185">Reference proteome</keyword>
<name>A0A7Y0PPH1_9BACI</name>
<proteinExistence type="predicted"/>
<protein>
    <submittedName>
        <fullName evidence="1">Uncharacterized protein</fullName>
    </submittedName>
</protein>
<comment type="caution">
    <text evidence="1">The sequence shown here is derived from an EMBL/GenBank/DDBJ whole genome shotgun (WGS) entry which is preliminary data.</text>
</comment>
<evidence type="ECO:0000313" key="2">
    <source>
        <dbReference type="Proteomes" id="UP000588491"/>
    </source>
</evidence>
<organism evidence="1 2">
    <name type="scientific">Niallia alba</name>
    <dbReference type="NCBI Taxonomy" id="2729105"/>
    <lineage>
        <taxon>Bacteria</taxon>
        <taxon>Bacillati</taxon>
        <taxon>Bacillota</taxon>
        <taxon>Bacilli</taxon>
        <taxon>Bacillales</taxon>
        <taxon>Bacillaceae</taxon>
        <taxon>Niallia</taxon>
    </lineage>
</organism>
<reference evidence="1 2" key="1">
    <citation type="submission" date="2020-04" db="EMBL/GenBank/DDBJ databases">
        <title>Bacillus sp. UniB3 isolated from commercial digestive syrup.</title>
        <authorList>
            <person name="Thorat V."/>
            <person name="Kirdat K."/>
            <person name="Tiwarekar B."/>
            <person name="Yadav A."/>
        </authorList>
    </citation>
    <scope>NUCLEOTIDE SEQUENCE [LARGE SCALE GENOMIC DNA]</scope>
    <source>
        <strain evidence="1 2">UniB3</strain>
    </source>
</reference>